<dbReference type="PANTHER" id="PTHR13069:SF21">
    <property type="entry name" value="ALKYLATED DNA REPAIR PROTEIN ALKB HOMOLOG 8"/>
    <property type="match status" value="1"/>
</dbReference>
<evidence type="ECO:0000313" key="5">
    <source>
        <dbReference type="RefSeq" id="XP_006819119.1"/>
    </source>
</evidence>
<dbReference type="InterPro" id="IPR029063">
    <property type="entry name" value="SAM-dependent_MTases_sf"/>
</dbReference>
<name>A0ABM0MGH8_SACKO</name>
<keyword evidence="4" id="KW-1185">Reference proteome</keyword>
<evidence type="ECO:0000256" key="2">
    <source>
        <dbReference type="ARBA" id="ARBA00022679"/>
    </source>
</evidence>
<feature type="compositionally biased region" description="Basic and acidic residues" evidence="3">
    <location>
        <begin position="131"/>
        <end position="147"/>
    </location>
</feature>
<dbReference type="PANTHER" id="PTHR13069">
    <property type="entry name" value="ALKYLATED DNA REPAIR PROTEIN ALKB HOMOLOG 8"/>
    <property type="match status" value="1"/>
</dbReference>
<sequence>ERRKKAVSEIVRILSYGGHALIYVWAMEQERNQIKSKYLKESKQEMSSDLGENLYHRKLTAQGDDPVAMAAKNSIGNKSTERHDACLCKSISAGGVELKSDECGIRGSENSSSCQSKNSKDDPQIQNDTQSAKDNEQTNRARRAEPIKDSIYSSNTLSVHVNRTAFVKQDLLVPWHLKSKNGKRNNIGEENASSKDQNVAENVCTKTVFHRFYHVYKEGELESLCQECSGVRIVEGYYDEGNWCVIMKKE</sequence>
<reference evidence="5" key="1">
    <citation type="submission" date="2025-08" db="UniProtKB">
        <authorList>
            <consortium name="RefSeq"/>
        </authorList>
    </citation>
    <scope>IDENTIFICATION</scope>
    <source>
        <tissue evidence="5">Testes</tissue>
    </source>
</reference>
<protein>
    <submittedName>
        <fullName evidence="5">Alkylated DNA repair protein alkB homolog 8-like</fullName>
    </submittedName>
</protein>
<dbReference type="RefSeq" id="XP_006819119.1">
    <property type="nucleotide sequence ID" value="XM_006819056.1"/>
</dbReference>
<gene>
    <name evidence="5" type="primary">LOC102801907</name>
</gene>
<proteinExistence type="predicted"/>
<evidence type="ECO:0000256" key="1">
    <source>
        <dbReference type="ARBA" id="ARBA00022603"/>
    </source>
</evidence>
<organism evidence="4 5">
    <name type="scientific">Saccoglossus kowalevskii</name>
    <name type="common">Acorn worm</name>
    <dbReference type="NCBI Taxonomy" id="10224"/>
    <lineage>
        <taxon>Eukaryota</taxon>
        <taxon>Metazoa</taxon>
        <taxon>Hemichordata</taxon>
        <taxon>Enteropneusta</taxon>
        <taxon>Harrimaniidae</taxon>
        <taxon>Saccoglossus</taxon>
    </lineage>
</organism>
<dbReference type="Proteomes" id="UP000694865">
    <property type="component" value="Unplaced"/>
</dbReference>
<feature type="non-terminal residue" evidence="5">
    <location>
        <position position="1"/>
    </location>
</feature>
<dbReference type="Gene3D" id="3.40.50.150">
    <property type="entry name" value="Vaccinia Virus protein VP39"/>
    <property type="match status" value="2"/>
</dbReference>
<dbReference type="InterPro" id="IPR051422">
    <property type="entry name" value="AlkB_tRNA_MeTrf/Diox"/>
</dbReference>
<evidence type="ECO:0000256" key="3">
    <source>
        <dbReference type="SAM" id="MobiDB-lite"/>
    </source>
</evidence>
<dbReference type="GeneID" id="102801907"/>
<feature type="region of interest" description="Disordered" evidence="3">
    <location>
        <begin position="107"/>
        <end position="147"/>
    </location>
</feature>
<evidence type="ECO:0000313" key="4">
    <source>
        <dbReference type="Proteomes" id="UP000694865"/>
    </source>
</evidence>
<keyword evidence="1" id="KW-0489">Methyltransferase</keyword>
<feature type="compositionally biased region" description="Low complexity" evidence="3">
    <location>
        <begin position="108"/>
        <end position="117"/>
    </location>
</feature>
<accession>A0ABM0MGH8</accession>
<keyword evidence="2" id="KW-0808">Transferase</keyword>